<reference evidence="3" key="2">
    <citation type="submission" date="2024-04" db="EMBL/GenBank/DDBJ databases">
        <authorList>
            <person name="Chen Y."/>
            <person name="Shah S."/>
            <person name="Dougan E. K."/>
            <person name="Thang M."/>
            <person name="Chan C."/>
        </authorList>
    </citation>
    <scope>NUCLEOTIDE SEQUENCE [LARGE SCALE GENOMIC DNA]</scope>
</reference>
<dbReference type="EMBL" id="CAMXCT030005299">
    <property type="protein sequence ID" value="CAL4799267.1"/>
    <property type="molecule type" value="Genomic_DNA"/>
</dbReference>
<comment type="caution">
    <text evidence="2">The sequence shown here is derived from an EMBL/GenBank/DDBJ whole genome shotgun (WGS) entry which is preliminary data.</text>
</comment>
<feature type="compositionally biased region" description="Acidic residues" evidence="1">
    <location>
        <begin position="621"/>
        <end position="631"/>
    </location>
</feature>
<feature type="region of interest" description="Disordered" evidence="1">
    <location>
        <begin position="597"/>
        <end position="631"/>
    </location>
</feature>
<feature type="region of interest" description="Disordered" evidence="1">
    <location>
        <begin position="2448"/>
        <end position="2481"/>
    </location>
</feature>
<dbReference type="OrthoDB" id="421212at2759"/>
<evidence type="ECO:0000256" key="1">
    <source>
        <dbReference type="SAM" id="MobiDB-lite"/>
    </source>
</evidence>
<protein>
    <submittedName>
        <fullName evidence="2">Uncharacterized protein</fullName>
    </submittedName>
</protein>
<dbReference type="EMBL" id="CAMXCT010005299">
    <property type="protein sequence ID" value="CAI4011955.1"/>
    <property type="molecule type" value="Genomic_DNA"/>
</dbReference>
<sequence length="2481" mass="278351">MGCFAAEVEQCNESGSKKRKVQAPVEHNRIVAKILRDFRRNGKLLAPVTSALNLLDSTSLQSVGLQPLLPGQLRNGYIQRSIMPTKPTCWPAASPEVIDHLQLVNAHPLDQHLSFEALSHTYFWHGCRVSISATGLIHRFSHGFDPAQALALMRNGNQWPRPKYLRSSIPASLLSKLRTLDYASELLSMLSASPPPAEDICKLVRHFISEHPQDKDLLLSVAISDSEILQQWKSAAEVGASQGTWMHTSFECLLNGGFVTTYDHELALCVLFLRAVMDMGAVIYRTEWMIYAEVEDLAGSIDLVLKLPNSKLILVDWKRTQSIQSKCQSFGRNMLGCLQDVPDCTLWHYRLQLNVYRHILQNYYTQEVSMMFIVGCHPDNGESPFVENVCLMEEQTIALMKTLEGRGASSVNPGQTSPLPLCLLGLTSGGWKLETAADAVLIQSIFCKPFLQPQNYERIWVQLDEFYRTTSPFSHTLAKFPSLFWILPAPFDTAVSRIEWRYKLEVARIFLHLVKDGKVIQLESAMIAFFWPEIQSNPSLLDVVSTAKSSSRKGQSRKDKVLGVQYASNRDDRRGGASDEESFNARVDAEIEDQACASNQPRSQAGAEPAAIGATQAKEEPLDDAEPDIGDEVPESTWKVLKKRRLLPGALTSFDDFANLFQSLADVNDEFQGQPAEPVSNFDTILHVVQKYQDNIGALYPRFSKHMVRLATAARAIFCLRLADMSIREHALMLWIIEGSDFLRFHEGDCYMLHPCGAFQRYKGVPPDSSRISSFLLELEGMFRRFPEDSPRDHERLLQVINQQWQEAGENEELLKTRCIKAAVSNVGESLVKQRGGDDADMDGDVKNWRVYAARVVLQLKVRLARELTEEKLLHYMVEWCETPKRTASACCFEDCCVEYCNEGVARQVARANIKDVYTFIPHKLKGVVQPDIVERLQKFYRQTFWCNLPVFKCCQAAQALAKRGYNVVRIFIGLSSGGVGQSLYSAHLQAMYGTNFAYFDPNIWWNEDEMRKQIEQLNGCFVLTGQEAPGTNKRLREDLYKKFMSAEGISGRKPYGLRTRMIECRGWKRLEANRMFKFMQVSKKDFNAILRRSFVFRILARFEDPRAIEGAYADMWRDGIFPKDPDLKQFLTSGPAILAALQIQNAFEMKYGKDECERLIEDYAYWGGDQGLTEQTMREACGMPPRDVRNVATRAASVIVLDSEPPPADDPDVVWCNVSETLMNHLLIQRRLDLTAPMLKKLKFNRVPNLSKEHLIDTMKENKRLIQSNSRGKSEIVFALGITTGVKLQSLIAYTDRTSCPDLEESLATAAFSTYVEAPSRADNAQLLALVYKNIARKTGAAGRPTAAAKAKKEKYAERSQKMFDHERMCLSLLKELTGPQVVSSQQSPARKRLRMKGPEVKQEETRVKDEIVDDDARRKLWTVESSYEYPSTTVLRTRKIVKGIRAQKFTRRAQQHLLSHTHDLDISNSVFTVIAQLLDKLKPVIREELKTSREKGKQILTAILYGGAIPDDLAGNKFLICISKVSLYVRWLSMSLLEDEFHRFRSPAVNKKNPDMSILAHLYQAAEDYILSEWVVFLQTLKPTHVSLHFDGVRVALPHDMDTQELCDLSQKHIEMKTGFQVHIREKRHRSVLQLIKNSSEQAPAMGTGESLLEKDGNCIPAAIASLLGNRALVEQAVAAESEAATTRSYKQCEKLCKVKLIPYVQVSELDAGIFLVHSEGLGVPHCVGLRIGEDDGACVVYDTDGAYKQSRSAFEQAVAAGMDSSTCVYFRVLDESVDPAPFCSDELDDEDVASLLNLEASGRKRPASIQEPPQAPDQARSSLQQPSVYVLSSESGDEVAVVDIPSDTASTGAVEGDDPPDDGEPGCNRWLEDGAVVITDSVLLGSLAKEVCDHIRQGQFVQVMNKYSCPLCPWRSFQSPSRVKEHLSKYHVAKNQYCCSGTKQLKCVLSLHDSDMIAGVRHGKYLLRSAQVLREQVQPPLPSSVNWIDKSIRLVLDSTGPRYVNVTVLGHSLVARRVGNIYYTRPFAEQLFQEIVLHHAKVKTVWPRFMLDAARHACSLVNLLPSHTARWWPLVEDVFFSDRCLALRSSILAECVSHEEYKAISIDGTFRVCLSVLGQKPFNAGKAAREDAPFHGSESVNRVITVRGRTGAVVAMFPAPGEGAEDIRLGLTKHASAAALHQVLYVATDAPSYKLFTTLKEIMPNLVALSLDPVHLSMHYESASGRKKTAGSAALRRCMAKFNNQDASMACEQRWQFFTKDAKPFTSAEEAFRTQILDGSMGEAKARRVLQKSEELLVWTCRKDFLEHLAAISSCFRPEVVKKSEEGKPLYKLLWSATQPDRLGYLFNNLLVRGRLSPTENALLPAGTTSNESLHAELNGWFRQTQSLHKSTLEIKLHILTLAKLLSHNSYCIHPQPGRWFRATCWPEGLVVGCGTQMHGIHGLAAMSKPSPSSPLTQDARRKPGKSKTFLPKGQQHG</sequence>
<gene>
    <name evidence="2" type="ORF">C1SCF055_LOCUS37069</name>
</gene>
<evidence type="ECO:0000313" key="2">
    <source>
        <dbReference type="EMBL" id="CAI4011955.1"/>
    </source>
</evidence>
<proteinExistence type="predicted"/>
<dbReference type="EMBL" id="CAMXCT020005299">
    <property type="protein sequence ID" value="CAL1165330.1"/>
    <property type="molecule type" value="Genomic_DNA"/>
</dbReference>
<accession>A0A9P1DLT8</accession>
<name>A0A9P1DLT8_9DINO</name>
<feature type="region of interest" description="Disordered" evidence="1">
    <location>
        <begin position="1806"/>
        <end position="1830"/>
    </location>
</feature>
<evidence type="ECO:0000313" key="3">
    <source>
        <dbReference type="EMBL" id="CAL1165330.1"/>
    </source>
</evidence>
<organism evidence="2">
    <name type="scientific">Cladocopium goreaui</name>
    <dbReference type="NCBI Taxonomy" id="2562237"/>
    <lineage>
        <taxon>Eukaryota</taxon>
        <taxon>Sar</taxon>
        <taxon>Alveolata</taxon>
        <taxon>Dinophyceae</taxon>
        <taxon>Suessiales</taxon>
        <taxon>Symbiodiniaceae</taxon>
        <taxon>Cladocopium</taxon>
    </lineage>
</organism>
<feature type="region of interest" description="Disordered" evidence="1">
    <location>
        <begin position="1383"/>
        <end position="1406"/>
    </location>
</feature>
<keyword evidence="4" id="KW-1185">Reference proteome</keyword>
<dbReference type="Proteomes" id="UP001152797">
    <property type="component" value="Unassembled WGS sequence"/>
</dbReference>
<reference evidence="2" key="1">
    <citation type="submission" date="2022-10" db="EMBL/GenBank/DDBJ databases">
        <authorList>
            <person name="Chen Y."/>
            <person name="Dougan E. K."/>
            <person name="Chan C."/>
            <person name="Rhodes N."/>
            <person name="Thang M."/>
        </authorList>
    </citation>
    <scope>NUCLEOTIDE SEQUENCE</scope>
</reference>
<evidence type="ECO:0000313" key="4">
    <source>
        <dbReference type="Proteomes" id="UP001152797"/>
    </source>
</evidence>